<sequence length="174" mass="19900">MIGLICITALLSIVFFSVIKFNPVQDGFVRRMVFAVVPQGWSFFTRSPREAQTVIYEIIDDELTLVDHRHSSFRHFIGLNRRASVVMSEMQIARAELPDSIFMTTEWNYQAGITGKYPVASSKEVENKLFKPLLCGEFLLVFQEPVPWAWSKSLSKIKMPAKAARITLTCHDKK</sequence>
<comment type="caution">
    <text evidence="1">The sequence shown here is derived from an EMBL/GenBank/DDBJ whole genome shotgun (WGS) entry which is preliminary data.</text>
</comment>
<dbReference type="NCBIfam" id="TIGR04034">
    <property type="entry name" value="export_SdpA"/>
    <property type="match status" value="1"/>
</dbReference>
<gene>
    <name evidence="1" type="ORF">SanaruYs_23240</name>
</gene>
<dbReference type="InterPro" id="IPR023902">
    <property type="entry name" value="Sporulation_SdpA"/>
</dbReference>
<organism evidence="1 2">
    <name type="scientific">Chryseotalea sanaruensis</name>
    <dbReference type="NCBI Taxonomy" id="2482724"/>
    <lineage>
        <taxon>Bacteria</taxon>
        <taxon>Pseudomonadati</taxon>
        <taxon>Bacteroidota</taxon>
        <taxon>Cytophagia</taxon>
        <taxon>Cytophagales</taxon>
        <taxon>Chryseotaleaceae</taxon>
        <taxon>Chryseotalea</taxon>
    </lineage>
</organism>
<dbReference type="Pfam" id="PF17418">
    <property type="entry name" value="SdpA"/>
    <property type="match status" value="1"/>
</dbReference>
<name>A0A401UB47_9BACT</name>
<dbReference type="RefSeq" id="WP_160118648.1">
    <property type="nucleotide sequence ID" value="NZ_BHXQ01000004.1"/>
</dbReference>
<keyword evidence="2" id="KW-1185">Reference proteome</keyword>
<accession>A0A401UB47</accession>
<evidence type="ECO:0000313" key="1">
    <source>
        <dbReference type="EMBL" id="GCC52092.1"/>
    </source>
</evidence>
<dbReference type="EMBL" id="BHXQ01000004">
    <property type="protein sequence ID" value="GCC52092.1"/>
    <property type="molecule type" value="Genomic_DNA"/>
</dbReference>
<reference evidence="1 2" key="1">
    <citation type="submission" date="2018-11" db="EMBL/GenBank/DDBJ databases">
        <title>Chryseotalea sanarue gen. nov., sp., nov., a member of the family Cytophagaceae, isolated from a brackish lake in Hamamatsu Japan.</title>
        <authorList>
            <person name="Maejima Y."/>
            <person name="Iino T."/>
            <person name="Muraguchi Y."/>
            <person name="Fukuda K."/>
            <person name="Ohkuma M."/>
            <person name="Moriuchi R."/>
            <person name="Dohra H."/>
            <person name="Kimbara K."/>
            <person name="Shintani M."/>
        </authorList>
    </citation>
    <scope>NUCLEOTIDE SEQUENCE [LARGE SCALE GENOMIC DNA]</scope>
    <source>
        <strain evidence="1 2">Ys</strain>
    </source>
</reference>
<evidence type="ECO:0000313" key="2">
    <source>
        <dbReference type="Proteomes" id="UP000288227"/>
    </source>
</evidence>
<protein>
    <submittedName>
        <fullName evidence="1">SdpA family antimicrobial peptide system protein</fullName>
    </submittedName>
</protein>
<dbReference type="Proteomes" id="UP000288227">
    <property type="component" value="Unassembled WGS sequence"/>
</dbReference>
<dbReference type="AlphaFoldDB" id="A0A401UB47"/>
<proteinExistence type="predicted"/>
<dbReference type="OrthoDB" id="799068at2"/>